<keyword evidence="8 10" id="KW-0238">DNA-binding</keyword>
<keyword evidence="7 10" id="KW-0067">ATP-binding</keyword>
<dbReference type="InterPro" id="IPR006697">
    <property type="entry name" value="RecC"/>
</dbReference>
<protein>
    <recommendedName>
        <fullName evidence="10">RecBCD enzyme subunit RecC</fullName>
    </recommendedName>
    <alternativeName>
        <fullName evidence="10">Exonuclease V subunit RecC</fullName>
        <shortName evidence="10">ExoV subunit RecC</shortName>
    </alternativeName>
    <alternativeName>
        <fullName evidence="10">Helicase/nuclease RecBCD subunit RecC</fullName>
    </alternativeName>
</protein>
<dbReference type="PANTHER" id="PTHR30591">
    <property type="entry name" value="RECBCD ENZYME SUBUNIT RECC"/>
    <property type="match status" value="1"/>
</dbReference>
<keyword evidence="9 10" id="KW-0234">DNA repair</keyword>
<dbReference type="CDD" id="cd22353">
    <property type="entry name" value="RecC_C-like"/>
    <property type="match status" value="1"/>
</dbReference>
<dbReference type="Pfam" id="PF17946">
    <property type="entry name" value="RecC_C"/>
    <property type="match status" value="1"/>
</dbReference>
<proteinExistence type="inferred from homology"/>
<evidence type="ECO:0000256" key="2">
    <source>
        <dbReference type="ARBA" id="ARBA00022741"/>
    </source>
</evidence>
<dbReference type="HAMAP" id="MF_01486">
    <property type="entry name" value="RecC"/>
    <property type="match status" value="1"/>
</dbReference>
<dbReference type="Pfam" id="PF04257">
    <property type="entry name" value="Exonuc_V_gamma"/>
    <property type="match status" value="1"/>
</dbReference>
<evidence type="ECO:0000313" key="12">
    <source>
        <dbReference type="EMBL" id="CAL1329023.1"/>
    </source>
</evidence>
<dbReference type="Gene3D" id="3.40.50.300">
    <property type="entry name" value="P-loop containing nucleotide triphosphate hydrolases"/>
    <property type="match status" value="2"/>
</dbReference>
<evidence type="ECO:0000256" key="5">
    <source>
        <dbReference type="ARBA" id="ARBA00022806"/>
    </source>
</evidence>
<dbReference type="SUPFAM" id="SSF52540">
    <property type="entry name" value="P-loop containing nucleoside triphosphate hydrolases"/>
    <property type="match status" value="2"/>
</dbReference>
<comment type="miscellaneous">
    <text evidence="10">In the RecBCD complex, RecB has a slow 3'-5' helicase, an exonuclease activity and loads RecA onto ssDNA, RecD has a fast 5'-3' helicase activity, while RecC stimulates the ATPase and processivity of the RecB helicase and contributes to recognition of the Chi site.</text>
</comment>
<keyword evidence="6 10" id="KW-0269">Exonuclease</keyword>
<comment type="function">
    <text evidence="10">A helicase/nuclease that prepares dsDNA breaks (DSB) for recombinational DNA repair. Binds to DSBs and unwinds DNA via a highly rapid and processive ATP-dependent bidirectional helicase activity. Unwinds dsDNA until it encounters a Chi (crossover hotspot instigator) sequence from the 3' direction. Cuts ssDNA a few nucleotides 3' to the Chi site. The properties and activities of the enzyme are changed at Chi. The Chi-altered holoenzyme produces a long 3'-ssDNA overhang and facilitates RecA-binding to the ssDNA for homologous DNA recombination and repair. Holoenzyme degrades any linearized DNA that is unable to undergo homologous recombination. In the holoenzyme this subunit recognizes the wild-type Chi sequence, and when added to isolated RecB increases its ATP-dependent helicase processivity.</text>
</comment>
<dbReference type="PANTHER" id="PTHR30591:SF1">
    <property type="entry name" value="RECBCD ENZYME SUBUNIT RECC"/>
    <property type="match status" value="1"/>
</dbReference>
<comment type="similarity">
    <text evidence="10">Belongs to the RecC family.</text>
</comment>
<keyword evidence="1 10" id="KW-0540">Nuclease</keyword>
<dbReference type="EMBL" id="OZ034688">
    <property type="protein sequence ID" value="CAL1329023.1"/>
    <property type="molecule type" value="Genomic_DNA"/>
</dbReference>
<dbReference type="InterPro" id="IPR011335">
    <property type="entry name" value="Restrct_endonuc-II-like"/>
</dbReference>
<evidence type="ECO:0000256" key="9">
    <source>
        <dbReference type="ARBA" id="ARBA00023204"/>
    </source>
</evidence>
<accession>A0ABM9NNH1</accession>
<dbReference type="Proteomes" id="UP001497533">
    <property type="component" value="Chromosome"/>
</dbReference>
<evidence type="ECO:0000256" key="4">
    <source>
        <dbReference type="ARBA" id="ARBA00022801"/>
    </source>
</evidence>
<dbReference type="SUPFAM" id="SSF52980">
    <property type="entry name" value="Restriction endonuclease-like"/>
    <property type="match status" value="1"/>
</dbReference>
<comment type="subunit">
    <text evidence="10">Heterotrimer of RecB, RecC and RecD. All subunits contribute to DNA-binding.</text>
</comment>
<evidence type="ECO:0000256" key="3">
    <source>
        <dbReference type="ARBA" id="ARBA00022763"/>
    </source>
</evidence>
<keyword evidence="2 10" id="KW-0547">Nucleotide-binding</keyword>
<keyword evidence="13" id="KW-1185">Reference proteome</keyword>
<dbReference type="InterPro" id="IPR027417">
    <property type="entry name" value="P-loop_NTPase"/>
</dbReference>
<organism evidence="12 13">
    <name type="scientific">Candidatus Providencia siddallii</name>
    <dbReference type="NCBI Taxonomy" id="1715285"/>
    <lineage>
        <taxon>Bacteria</taxon>
        <taxon>Pseudomonadati</taxon>
        <taxon>Pseudomonadota</taxon>
        <taxon>Gammaproteobacteria</taxon>
        <taxon>Enterobacterales</taxon>
        <taxon>Morganellaceae</taxon>
        <taxon>Providencia</taxon>
    </lineage>
</organism>
<dbReference type="Gene3D" id="1.10.10.990">
    <property type="match status" value="1"/>
</dbReference>
<evidence type="ECO:0000256" key="6">
    <source>
        <dbReference type="ARBA" id="ARBA00022839"/>
    </source>
</evidence>
<dbReference type="NCBIfam" id="TIGR01450">
    <property type="entry name" value="recC"/>
    <property type="match status" value="1"/>
</dbReference>
<feature type="domain" description="RecC C-terminal" evidence="11">
    <location>
        <begin position="811"/>
        <end position="1029"/>
    </location>
</feature>
<evidence type="ECO:0000313" key="13">
    <source>
        <dbReference type="Proteomes" id="UP001497533"/>
    </source>
</evidence>
<keyword evidence="5 10" id="KW-0347">Helicase</keyword>
<dbReference type="RefSeq" id="WP_341765080.1">
    <property type="nucleotide sequence ID" value="NZ_OZ034688.1"/>
</dbReference>
<gene>
    <name evidence="10 12" type="primary">recC</name>
    <name evidence="12" type="ORF">PRHACTZTBTEA_090</name>
</gene>
<dbReference type="PIRSF" id="PIRSF000980">
    <property type="entry name" value="RecC"/>
    <property type="match status" value="1"/>
</dbReference>
<name>A0ABM9NNH1_9GAMM</name>
<evidence type="ECO:0000259" key="11">
    <source>
        <dbReference type="Pfam" id="PF17946"/>
    </source>
</evidence>
<dbReference type="InterPro" id="IPR041500">
    <property type="entry name" value="RecC_C"/>
</dbReference>
<dbReference type="GO" id="GO:0008854">
    <property type="term" value="F:exodeoxyribonuclease V activity"/>
    <property type="evidence" value="ECO:0007669"/>
    <property type="project" value="UniProtKB-EC"/>
</dbReference>
<evidence type="ECO:0000256" key="10">
    <source>
        <dbReference type="HAMAP-Rule" id="MF_01486"/>
    </source>
</evidence>
<dbReference type="Gene3D" id="1.10.10.160">
    <property type="match status" value="1"/>
</dbReference>
<sequence length="1106" mass="132402">MFKIYHSNQLFSLKNLIIDIIKNKQFSNPFEEEIIIVENFEISQWLQIELTKYFGITCNIHYKLPRDFILEMIYKILPDISKNNHYTKNLIKWRIITILPKIINNKKLKELKFYIKNDIDGRKLHQLSEKIANLFESYMIYRPKLITQWEKNKLININNKNQSWQKKLWRELFVYRKTLEKKTQHLLTIHKIFIKFLSAPNYLKNFFPKRIFIYGISSLPPIYIQILNIISKYTDIYLMFKNPCKHFLKYNKYLLCLDITKQQKKPININKKEKKINPLLVSWGKLGNDFLKLITNIKNSKKFFIFTDTNRLTLLENIKQDILDSKNNIQLGKTIEKYKTSKNKRLINLLDNTITFNSCYNIKKEIENLYEKLLEFFEKDNTLTPKDILVKVSNIEVYTPYIYAIFSKDKSENYIPFSILNKKPLKSNPIIQAFISLLNLPKVRFFKDQIFDLLDISAISKKFDINENELDILNNWINKYEIKFGLDNNNFKDLNLPIINQNTWEFGLKKILSKYSINKDFKSLDNIFSYDKYNNTKLKLINKLFFFIETLKKWRILLKKKYSLKKWKNIYKELINDFFIINDNTEIILTLLKNQLYKIINTATTSGHTKHIKSLLIRDELLISINEKKENYNFFTGSVTFCTFTQMKSIPFKIICLLGMNDNVFPRNITQENFDLKKNKIILGDKKTDYEDKYLFLETLISTTKIFYLSYIGISINNEPRNPSILIEELLNYICQNFRIIGTENLNVDDSYKILKKHLITKHNNIQFKKENFFNKTKNQNYINKSLKKTIITKSKNKQNSFLIKKNKIITKINIEELLNFYNNPIKFFFQKKLNVYFSEEKESFDSEPFYFNKLQLHNLYKKILDFSIKNKNIKSIYDKLKIEGKLPINNFDKILWKESIKNTSHLIKKIKEHNEKPFDYYIKCKIKNININGSLKNIYKTGILRYQPNYINANNFIRLWIEHLFFNFKISEKETTILDINNNYYKFPSIEKKKNLNYLELLIMGYLKGQNSPLLLLNNSCWNWLSACFNKITNQYDFSSPNVLQKAESILVQNLQGNKIKYGEIKDLYLSRIHKNINDILIQSLIKNTKKYLLPIKKHIIKITF</sequence>
<keyword evidence="4 10" id="KW-0378">Hydrolase</keyword>
<dbReference type="InterPro" id="IPR013986">
    <property type="entry name" value="DExx_box_DNA_helicase_dom_sf"/>
</dbReference>
<reference evidence="12" key="1">
    <citation type="submission" date="2024-04" db="EMBL/GenBank/DDBJ databases">
        <authorList>
            <person name="Manzano-Marin A."/>
            <person name="Manzano-Marin A."/>
            <person name="Alejandro Manzano Marin A."/>
        </authorList>
    </citation>
    <scope>NUCLEOTIDE SEQUENCE [LARGE SCALE GENOMIC DNA]</scope>
    <source>
        <strain evidence="12">TABTEA</strain>
    </source>
</reference>
<evidence type="ECO:0000256" key="7">
    <source>
        <dbReference type="ARBA" id="ARBA00022840"/>
    </source>
</evidence>
<evidence type="ECO:0000256" key="8">
    <source>
        <dbReference type="ARBA" id="ARBA00023125"/>
    </source>
</evidence>
<keyword evidence="3 10" id="KW-0227">DNA damage</keyword>
<dbReference type="Gene3D" id="3.40.50.10930">
    <property type="match status" value="1"/>
</dbReference>
<evidence type="ECO:0000256" key="1">
    <source>
        <dbReference type="ARBA" id="ARBA00022722"/>
    </source>
</evidence>